<proteinExistence type="predicted"/>
<organism evidence="2 3">
    <name type="scientific">Tritonibacter aquimaris</name>
    <dbReference type="NCBI Taxonomy" id="2663379"/>
    <lineage>
        <taxon>Bacteria</taxon>
        <taxon>Pseudomonadati</taxon>
        <taxon>Pseudomonadota</taxon>
        <taxon>Alphaproteobacteria</taxon>
        <taxon>Rhodobacterales</taxon>
        <taxon>Paracoccaceae</taxon>
        <taxon>Tritonibacter</taxon>
    </lineage>
</organism>
<dbReference type="AlphaFoldDB" id="A0A844AN50"/>
<dbReference type="RefSeq" id="WP_153548818.1">
    <property type="nucleotide sequence ID" value="NZ_WIXK01000009.1"/>
</dbReference>
<dbReference type="Proteomes" id="UP000436694">
    <property type="component" value="Unassembled WGS sequence"/>
</dbReference>
<name>A0A844AN50_9RHOB</name>
<dbReference type="Gene3D" id="3.40.50.80">
    <property type="entry name" value="Nucleotide-binding domain of ferredoxin-NADP reductase (FNR) module"/>
    <property type="match status" value="1"/>
</dbReference>
<dbReference type="InterPro" id="IPR039261">
    <property type="entry name" value="FNR_nucleotide-bd"/>
</dbReference>
<gene>
    <name evidence="2" type="ORF">GG681_14835</name>
</gene>
<protein>
    <recommendedName>
        <fullName evidence="1">SIP-like Rossmann fold domain-containing protein</fullName>
    </recommendedName>
</protein>
<reference evidence="2 3" key="1">
    <citation type="submission" date="2019-10" db="EMBL/GenBank/DDBJ databases">
        <title>Epibacterium sp. nov., isolated from seawater.</title>
        <authorList>
            <person name="Zhang X."/>
            <person name="Li N."/>
        </authorList>
    </citation>
    <scope>NUCLEOTIDE SEQUENCE [LARGE SCALE GENOMIC DNA]</scope>
    <source>
        <strain evidence="2 3">SM1969</strain>
    </source>
</reference>
<dbReference type="PANTHER" id="PTHR30157:SF0">
    <property type="entry name" value="NADPH-DEPENDENT FERRIC-CHELATE REDUCTASE"/>
    <property type="match status" value="1"/>
</dbReference>
<comment type="caution">
    <text evidence="2">The sequence shown here is derived from an EMBL/GenBank/DDBJ whole genome shotgun (WGS) entry which is preliminary data.</text>
</comment>
<dbReference type="InterPro" id="IPR007037">
    <property type="entry name" value="SIP_rossman_dom"/>
</dbReference>
<dbReference type="PANTHER" id="PTHR30157">
    <property type="entry name" value="FERRIC REDUCTASE, NADPH-DEPENDENT"/>
    <property type="match status" value="1"/>
</dbReference>
<dbReference type="EMBL" id="WIXK01000009">
    <property type="protein sequence ID" value="MQY43920.1"/>
    <property type="molecule type" value="Genomic_DNA"/>
</dbReference>
<accession>A0A844AN50</accession>
<sequence length="115" mass="12697">MLQQQELILCGDETAYPAMMRMLKALPDGARVQVLAHSTTGARDYPFDLPEGVAFSWIGDEFVAQAAALFDATPGTYIWAATENEQIRTLRAHLNGREKGHSTLTAYWHRSATTG</sequence>
<evidence type="ECO:0000313" key="2">
    <source>
        <dbReference type="EMBL" id="MQY43920.1"/>
    </source>
</evidence>
<feature type="domain" description="SIP-like Rossmann fold" evidence="1">
    <location>
        <begin position="6"/>
        <end position="110"/>
    </location>
</feature>
<evidence type="ECO:0000259" key="1">
    <source>
        <dbReference type="Pfam" id="PF04954"/>
    </source>
</evidence>
<evidence type="ECO:0000313" key="3">
    <source>
        <dbReference type="Proteomes" id="UP000436694"/>
    </source>
</evidence>
<dbReference type="Pfam" id="PF04954">
    <property type="entry name" value="SIP"/>
    <property type="match status" value="1"/>
</dbReference>
<keyword evidence="3" id="KW-1185">Reference proteome</keyword>
<dbReference type="InterPro" id="IPR039374">
    <property type="entry name" value="SIP_fam"/>
</dbReference>